<dbReference type="GO" id="GO:0015179">
    <property type="term" value="F:L-amino acid transmembrane transporter activity"/>
    <property type="evidence" value="ECO:0007669"/>
    <property type="project" value="TreeGrafter"/>
</dbReference>
<evidence type="ECO:0000256" key="3">
    <source>
        <dbReference type="ARBA" id="ARBA00022448"/>
    </source>
</evidence>
<feature type="transmembrane region" description="Helical" evidence="9">
    <location>
        <begin position="159"/>
        <end position="177"/>
    </location>
</feature>
<feature type="transmembrane region" description="Helical" evidence="9">
    <location>
        <begin position="340"/>
        <end position="369"/>
    </location>
</feature>
<evidence type="ECO:0000256" key="9">
    <source>
        <dbReference type="SAM" id="Phobius"/>
    </source>
</evidence>
<evidence type="ECO:0000256" key="8">
    <source>
        <dbReference type="SAM" id="MobiDB-lite"/>
    </source>
</evidence>
<evidence type="ECO:0000256" key="1">
    <source>
        <dbReference type="ARBA" id="ARBA00004651"/>
    </source>
</evidence>
<dbReference type="EMBL" id="JBAMIC010000018">
    <property type="protein sequence ID" value="KAK7095534.1"/>
    <property type="molecule type" value="Genomic_DNA"/>
</dbReference>
<dbReference type="InterPro" id="IPR050598">
    <property type="entry name" value="AminoAcid_Transporter"/>
</dbReference>
<feature type="transmembrane region" description="Helical" evidence="9">
    <location>
        <begin position="219"/>
        <end position="239"/>
    </location>
</feature>
<dbReference type="PANTHER" id="PTHR11785:SF531">
    <property type="entry name" value="LARGE NEUTRAL AMINO ACIDS TRANSPORTER SMALL SUBUNIT 1"/>
    <property type="match status" value="1"/>
</dbReference>
<feature type="transmembrane region" description="Helical" evidence="9">
    <location>
        <begin position="414"/>
        <end position="437"/>
    </location>
</feature>
<feature type="transmembrane region" description="Helical" evidence="9">
    <location>
        <begin position="189"/>
        <end position="213"/>
    </location>
</feature>
<feature type="transmembrane region" description="Helical" evidence="9">
    <location>
        <begin position="449"/>
        <end position="471"/>
    </location>
</feature>
<evidence type="ECO:0000256" key="4">
    <source>
        <dbReference type="ARBA" id="ARBA00022475"/>
    </source>
</evidence>
<evidence type="ECO:0000256" key="2">
    <source>
        <dbReference type="ARBA" id="ARBA00007040"/>
    </source>
</evidence>
<keyword evidence="5 9" id="KW-0812">Transmembrane</keyword>
<feature type="transmembrane region" description="Helical" evidence="9">
    <location>
        <begin position="72"/>
        <end position="90"/>
    </location>
</feature>
<proteinExistence type="inferred from homology"/>
<keyword evidence="6 9" id="KW-1133">Transmembrane helix</keyword>
<comment type="subcellular location">
    <subcellularLocation>
        <location evidence="1">Cell membrane</location>
        <topology evidence="1">Multi-pass membrane protein</topology>
    </subcellularLocation>
</comment>
<evidence type="ECO:0000313" key="11">
    <source>
        <dbReference type="Proteomes" id="UP001374579"/>
    </source>
</evidence>
<feature type="transmembrane region" description="Helical" evidence="9">
    <location>
        <begin position="389"/>
        <end position="408"/>
    </location>
</feature>
<gene>
    <name evidence="10" type="ORF">V1264_006928</name>
</gene>
<protein>
    <submittedName>
        <fullName evidence="10">Uncharacterized protein</fullName>
    </submittedName>
</protein>
<evidence type="ECO:0000256" key="5">
    <source>
        <dbReference type="ARBA" id="ARBA00022692"/>
    </source>
</evidence>
<dbReference type="FunFam" id="1.20.1740.10:FF:000003">
    <property type="entry name" value="Y+L amino acid transporter 1 isoform X1"/>
    <property type="match status" value="1"/>
</dbReference>
<sequence length="528" mass="57840">MPPQKGSAATYGKVPTSSKPTETPDDEDPAIWNDPNRIQIDNAACATSPLTSSSSSTTNEAGGVGLQAKISLTNGVTVIVGSIIGSGIFVSPRGVLVGTGSVGLALVIWVLCGLYSMIGAYCYAELGTAIVRSGADYAYMLEAFGPFVAFIRLWVECVIVRPCTTAIVALTFAYYVIEPLFPGCEQPGTAVTLLAAICILVLTFVNCADVTWATRVQDIFTYAKILALALIIITGFVQLGRGEYEHFQNAFEDSETDIGKISLAFYSGLFAYNGWNYLNFVIEELKDPYRNLPKAIWISICMVTSIYTLTNIAYFTTVSPSEVLGGAAVAVMFSKRLYGFMWWIMPIFVSLSTFGGVNGILFTTARLFYVGAREGHMPKILSMVQVQRLTPLPSVLFMGFLSLLYLASSDMYALINYVGFATWLSIGMAIVSLLYLRHTRPNMPRPIKVHLVWPIIYTIVTVYLVVLPLYASPVQTGIGLAIICTGIPVYLIFVVWQSKPQAFDNFMDKMTVFLQKVLIVVPEEKKEQ</sequence>
<comment type="caution">
    <text evidence="10">The sequence shown here is derived from an EMBL/GenBank/DDBJ whole genome shotgun (WGS) entry which is preliminary data.</text>
</comment>
<dbReference type="PIRSF" id="PIRSF006060">
    <property type="entry name" value="AA_transporter"/>
    <property type="match status" value="1"/>
</dbReference>
<feature type="transmembrane region" description="Helical" evidence="9">
    <location>
        <begin position="102"/>
        <end position="124"/>
    </location>
</feature>
<keyword evidence="11" id="KW-1185">Reference proteome</keyword>
<name>A0AAN9AYT0_9CAEN</name>
<accession>A0AAN9AYT0</accession>
<dbReference type="Pfam" id="PF13520">
    <property type="entry name" value="AA_permease_2"/>
    <property type="match status" value="1"/>
</dbReference>
<evidence type="ECO:0000256" key="7">
    <source>
        <dbReference type="ARBA" id="ARBA00023136"/>
    </source>
</evidence>
<dbReference type="GO" id="GO:0005886">
    <property type="term" value="C:plasma membrane"/>
    <property type="evidence" value="ECO:0007669"/>
    <property type="project" value="UniProtKB-SubCell"/>
</dbReference>
<organism evidence="10 11">
    <name type="scientific">Littorina saxatilis</name>
    <dbReference type="NCBI Taxonomy" id="31220"/>
    <lineage>
        <taxon>Eukaryota</taxon>
        <taxon>Metazoa</taxon>
        <taxon>Spiralia</taxon>
        <taxon>Lophotrochozoa</taxon>
        <taxon>Mollusca</taxon>
        <taxon>Gastropoda</taxon>
        <taxon>Caenogastropoda</taxon>
        <taxon>Littorinimorpha</taxon>
        <taxon>Littorinoidea</taxon>
        <taxon>Littorinidae</taxon>
        <taxon>Littorina</taxon>
    </lineage>
</organism>
<dbReference type="InterPro" id="IPR002293">
    <property type="entry name" value="AA/rel_permease1"/>
</dbReference>
<keyword evidence="4" id="KW-1003">Cell membrane</keyword>
<dbReference type="PANTHER" id="PTHR11785">
    <property type="entry name" value="AMINO ACID TRANSPORTER"/>
    <property type="match status" value="1"/>
</dbReference>
<dbReference type="Proteomes" id="UP001374579">
    <property type="component" value="Unassembled WGS sequence"/>
</dbReference>
<evidence type="ECO:0000256" key="6">
    <source>
        <dbReference type="ARBA" id="ARBA00022989"/>
    </source>
</evidence>
<evidence type="ECO:0000313" key="10">
    <source>
        <dbReference type="EMBL" id="KAK7095534.1"/>
    </source>
</evidence>
<dbReference type="AlphaFoldDB" id="A0AAN9AYT0"/>
<feature type="region of interest" description="Disordered" evidence="8">
    <location>
        <begin position="1"/>
        <end position="33"/>
    </location>
</feature>
<keyword evidence="7 9" id="KW-0472">Membrane</keyword>
<reference evidence="10 11" key="1">
    <citation type="submission" date="2024-02" db="EMBL/GenBank/DDBJ databases">
        <title>Chromosome-scale genome assembly of the rough periwinkle Littorina saxatilis.</title>
        <authorList>
            <person name="De Jode A."/>
            <person name="Faria R."/>
            <person name="Formenti G."/>
            <person name="Sims Y."/>
            <person name="Smith T.P."/>
            <person name="Tracey A."/>
            <person name="Wood J.M.D."/>
            <person name="Zagrodzka Z.B."/>
            <person name="Johannesson K."/>
            <person name="Butlin R.K."/>
            <person name="Leder E.H."/>
        </authorList>
    </citation>
    <scope>NUCLEOTIDE SEQUENCE [LARGE SCALE GENOMIC DNA]</scope>
    <source>
        <strain evidence="10">Snail1</strain>
        <tissue evidence="10">Muscle</tissue>
    </source>
</reference>
<feature type="transmembrane region" description="Helical" evidence="9">
    <location>
        <begin position="295"/>
        <end position="315"/>
    </location>
</feature>
<keyword evidence="3" id="KW-0813">Transport</keyword>
<dbReference type="Gene3D" id="1.20.1740.10">
    <property type="entry name" value="Amino acid/polyamine transporter I"/>
    <property type="match status" value="1"/>
</dbReference>
<feature type="transmembrane region" description="Helical" evidence="9">
    <location>
        <begin position="477"/>
        <end position="496"/>
    </location>
</feature>
<comment type="similarity">
    <text evidence="2">Belongs to the amino acid-polyamine-organocation (APC) superfamily. L-type amino acid transporter (LAT) (TC 2.A.3.8) family.</text>
</comment>